<evidence type="ECO:0000256" key="6">
    <source>
        <dbReference type="ARBA" id="ARBA00050776"/>
    </source>
</evidence>
<dbReference type="EC" id="2.8.1.7" evidence="8"/>
<organism evidence="10 11">
    <name type="scientific">Bernardetia litoralis (strain ATCC 23117 / DSM 6794 / NBRC 15988 / NCIMB 1366 / Fx l1 / Sio-4)</name>
    <name type="common">Flexibacter litoralis</name>
    <dbReference type="NCBI Taxonomy" id="880071"/>
    <lineage>
        <taxon>Bacteria</taxon>
        <taxon>Pseudomonadati</taxon>
        <taxon>Bacteroidota</taxon>
        <taxon>Cytophagia</taxon>
        <taxon>Cytophagales</taxon>
        <taxon>Bernardetiaceae</taxon>
        <taxon>Bernardetia</taxon>
    </lineage>
</organism>
<dbReference type="InterPro" id="IPR020578">
    <property type="entry name" value="Aminotrans_V_PyrdxlP_BS"/>
</dbReference>
<dbReference type="PROSITE" id="PS00595">
    <property type="entry name" value="AA_TRANSFER_CLASS_5"/>
    <property type="match status" value="1"/>
</dbReference>
<dbReference type="eggNOG" id="COG0520">
    <property type="taxonomic scope" value="Bacteria"/>
</dbReference>
<dbReference type="CDD" id="cd06453">
    <property type="entry name" value="SufS_like"/>
    <property type="match status" value="1"/>
</dbReference>
<keyword evidence="11" id="KW-1185">Reference proteome</keyword>
<comment type="function">
    <text evidence="2 8">Catalyzes the removal of elemental sulfur and selenium atoms from L-cysteine, L-cystine, L-selenocysteine, and L-selenocystine to produce L-alanine.</text>
</comment>
<evidence type="ECO:0000256" key="2">
    <source>
        <dbReference type="ARBA" id="ARBA00002824"/>
    </source>
</evidence>
<sequence>MLTATKFDINKIREEFPILHQDIQGKPLIYFDNAATTQKPKSVIDALSNYYLKINSNVHRGAHTLAERATEAFEQTRKAAQQFINSPSEEQVIFTRGTTESINLVAQSYGRTFLKEGDEIIISSLEHHSNIVPWQIVAAQTGAKIKVIPIFDNGELDMEAYQNLLSEKTKIVAVVHVSNSLGTINPVKEIIKKAHQVGAKVLIDGAQASSHLEIDVQDLDVDFYAMSGHKVYAPTGIGILYGKKELLEAMPPYMGGGEMIKEVDFDVSTYNVLPYKFEAGTPNIADTVALRLAFEFVNDLTKKEIIAHEQVLLEYGTQQLSSINGLHIIGTAKEKASVISFVVDGVHPYDMGLMLDANGIAIRTGHHCTQPLMKRLNLEGTARASFALYNTKEEIDTFAETLEMVIERLK</sequence>
<comment type="cofactor">
    <cofactor evidence="1 7">
        <name>pyridoxal 5'-phosphate</name>
        <dbReference type="ChEBI" id="CHEBI:597326"/>
    </cofactor>
</comment>
<evidence type="ECO:0000256" key="5">
    <source>
        <dbReference type="ARBA" id="ARBA00022898"/>
    </source>
</evidence>
<proteinExistence type="inferred from homology"/>
<dbReference type="STRING" id="880071.Fleli_1070"/>
<dbReference type="InterPro" id="IPR000192">
    <property type="entry name" value="Aminotrans_V_dom"/>
</dbReference>
<evidence type="ECO:0000256" key="3">
    <source>
        <dbReference type="ARBA" id="ARBA00010447"/>
    </source>
</evidence>
<dbReference type="PANTHER" id="PTHR43586">
    <property type="entry name" value="CYSTEINE DESULFURASE"/>
    <property type="match status" value="1"/>
</dbReference>
<dbReference type="InterPro" id="IPR015424">
    <property type="entry name" value="PyrdxlP-dep_Trfase"/>
</dbReference>
<dbReference type="InterPro" id="IPR016454">
    <property type="entry name" value="Cysteine_dSase"/>
</dbReference>
<dbReference type="GO" id="GO:0031071">
    <property type="term" value="F:cysteine desulfurase activity"/>
    <property type="evidence" value="ECO:0007669"/>
    <property type="project" value="UniProtKB-UniRule"/>
</dbReference>
<evidence type="ECO:0000313" key="11">
    <source>
        <dbReference type="Proteomes" id="UP000006054"/>
    </source>
</evidence>
<evidence type="ECO:0000256" key="1">
    <source>
        <dbReference type="ARBA" id="ARBA00001933"/>
    </source>
</evidence>
<dbReference type="InterPro" id="IPR010970">
    <property type="entry name" value="Cys_dSase_SufS"/>
</dbReference>
<evidence type="ECO:0000313" key="10">
    <source>
        <dbReference type="EMBL" id="AFM03508.1"/>
    </source>
</evidence>
<dbReference type="SUPFAM" id="SSF53383">
    <property type="entry name" value="PLP-dependent transferases"/>
    <property type="match status" value="1"/>
</dbReference>
<evidence type="ECO:0000259" key="9">
    <source>
        <dbReference type="Pfam" id="PF00266"/>
    </source>
</evidence>
<dbReference type="GO" id="GO:0006534">
    <property type="term" value="P:cysteine metabolic process"/>
    <property type="evidence" value="ECO:0007669"/>
    <property type="project" value="UniProtKB-UniRule"/>
</dbReference>
<dbReference type="AlphaFoldDB" id="I4AHS3"/>
<dbReference type="OrthoDB" id="9804366at2"/>
<comment type="catalytic activity">
    <reaction evidence="6 8">
        <text>(sulfur carrier)-H + L-cysteine = (sulfur carrier)-SH + L-alanine</text>
        <dbReference type="Rhea" id="RHEA:43892"/>
        <dbReference type="Rhea" id="RHEA-COMP:14737"/>
        <dbReference type="Rhea" id="RHEA-COMP:14739"/>
        <dbReference type="ChEBI" id="CHEBI:29917"/>
        <dbReference type="ChEBI" id="CHEBI:35235"/>
        <dbReference type="ChEBI" id="CHEBI:57972"/>
        <dbReference type="ChEBI" id="CHEBI:64428"/>
        <dbReference type="EC" id="2.8.1.7"/>
    </reaction>
</comment>
<keyword evidence="4 8" id="KW-0808">Transferase</keyword>
<dbReference type="Gene3D" id="3.40.640.10">
    <property type="entry name" value="Type I PLP-dependent aspartate aminotransferase-like (Major domain)"/>
    <property type="match status" value="1"/>
</dbReference>
<dbReference type="InterPro" id="IPR015422">
    <property type="entry name" value="PyrdxlP-dep_Trfase_small"/>
</dbReference>
<dbReference type="GO" id="GO:0030170">
    <property type="term" value="F:pyridoxal phosphate binding"/>
    <property type="evidence" value="ECO:0007669"/>
    <property type="project" value="UniProtKB-UniRule"/>
</dbReference>
<evidence type="ECO:0000256" key="4">
    <source>
        <dbReference type="ARBA" id="ARBA00022679"/>
    </source>
</evidence>
<dbReference type="PATRIC" id="fig|880071.3.peg.1043"/>
<evidence type="ECO:0000256" key="7">
    <source>
        <dbReference type="RuleBase" id="RU004504"/>
    </source>
</evidence>
<dbReference type="Pfam" id="PF00266">
    <property type="entry name" value="Aminotran_5"/>
    <property type="match status" value="1"/>
</dbReference>
<name>I4AHS3_BERLS</name>
<protein>
    <recommendedName>
        <fullName evidence="8">Cysteine desulfurase</fullName>
        <ecNumber evidence="8">2.8.1.7</ecNumber>
    </recommendedName>
</protein>
<gene>
    <name evidence="10" type="ordered locus">Fleli_1070</name>
</gene>
<dbReference type="Gene3D" id="3.90.1150.10">
    <property type="entry name" value="Aspartate Aminotransferase, domain 1"/>
    <property type="match status" value="1"/>
</dbReference>
<dbReference type="RefSeq" id="WP_014796966.1">
    <property type="nucleotide sequence ID" value="NC_018018.1"/>
</dbReference>
<comment type="similarity">
    <text evidence="3 8">Belongs to the class-V pyridoxal-phosphate-dependent aminotransferase family. Csd subfamily.</text>
</comment>
<evidence type="ECO:0000256" key="8">
    <source>
        <dbReference type="RuleBase" id="RU004506"/>
    </source>
</evidence>
<dbReference type="KEGG" id="fli:Fleli_1070"/>
<feature type="domain" description="Aminotransferase class V" evidence="9">
    <location>
        <begin position="29"/>
        <end position="398"/>
    </location>
</feature>
<dbReference type="PANTHER" id="PTHR43586:SF8">
    <property type="entry name" value="CYSTEINE DESULFURASE 1, CHLOROPLASTIC"/>
    <property type="match status" value="1"/>
</dbReference>
<dbReference type="HOGENOM" id="CLU_003433_2_5_10"/>
<keyword evidence="5 8" id="KW-0663">Pyridoxal phosphate</keyword>
<dbReference type="Proteomes" id="UP000006054">
    <property type="component" value="Chromosome"/>
</dbReference>
<reference evidence="11" key="1">
    <citation type="submission" date="2012-06" db="EMBL/GenBank/DDBJ databases">
        <title>The complete genome of Flexibacter litoralis DSM 6794.</title>
        <authorList>
            <person name="Lucas S."/>
            <person name="Copeland A."/>
            <person name="Lapidus A."/>
            <person name="Glavina del Rio T."/>
            <person name="Dalin E."/>
            <person name="Tice H."/>
            <person name="Bruce D."/>
            <person name="Goodwin L."/>
            <person name="Pitluck S."/>
            <person name="Peters L."/>
            <person name="Ovchinnikova G."/>
            <person name="Lu M."/>
            <person name="Kyrpides N."/>
            <person name="Mavromatis K."/>
            <person name="Ivanova N."/>
            <person name="Brettin T."/>
            <person name="Detter J.C."/>
            <person name="Han C."/>
            <person name="Larimer F."/>
            <person name="Land M."/>
            <person name="Hauser L."/>
            <person name="Markowitz V."/>
            <person name="Cheng J.-F."/>
            <person name="Hugenholtz P."/>
            <person name="Woyke T."/>
            <person name="Wu D."/>
            <person name="Spring S."/>
            <person name="Lang E."/>
            <person name="Kopitz M."/>
            <person name="Brambilla E."/>
            <person name="Klenk H.-P."/>
            <person name="Eisen J.A."/>
        </authorList>
    </citation>
    <scope>NUCLEOTIDE SEQUENCE [LARGE SCALE GENOMIC DNA]</scope>
    <source>
        <strain evidence="11">ATCC 23117 / DSM 6794 / NBRC 15988 / NCIMB 1366 / Sio-4</strain>
    </source>
</reference>
<dbReference type="PIRSF" id="PIRSF005572">
    <property type="entry name" value="NifS"/>
    <property type="match status" value="1"/>
</dbReference>
<accession>I4AHS3</accession>
<dbReference type="EMBL" id="CP003345">
    <property type="protein sequence ID" value="AFM03508.1"/>
    <property type="molecule type" value="Genomic_DNA"/>
</dbReference>
<dbReference type="InterPro" id="IPR015421">
    <property type="entry name" value="PyrdxlP-dep_Trfase_major"/>
</dbReference>
<dbReference type="NCBIfam" id="TIGR01979">
    <property type="entry name" value="sufS"/>
    <property type="match status" value="1"/>
</dbReference>